<name>A0ABN8GUC9_9BACL</name>
<proteinExistence type="predicted"/>
<dbReference type="InterPro" id="IPR001647">
    <property type="entry name" value="HTH_TetR"/>
</dbReference>
<accession>A0ABN8GUC9</accession>
<gene>
    <name evidence="4" type="ORF">PAECIP111893_03794</name>
</gene>
<feature type="DNA-binding region" description="H-T-H motif" evidence="2">
    <location>
        <begin position="33"/>
        <end position="52"/>
    </location>
</feature>
<protein>
    <recommendedName>
        <fullName evidence="3">HTH tetR-type domain-containing protein</fullName>
    </recommendedName>
</protein>
<keyword evidence="1 2" id="KW-0238">DNA-binding</keyword>
<dbReference type="PROSITE" id="PS50977">
    <property type="entry name" value="HTH_TETR_2"/>
    <property type="match status" value="1"/>
</dbReference>
<dbReference type="RefSeq" id="WP_236344156.1">
    <property type="nucleotide sequence ID" value="NZ_CAKMMF010000023.1"/>
</dbReference>
<dbReference type="PANTHER" id="PTHR43479:SF7">
    <property type="entry name" value="TETR-FAMILY TRANSCRIPTIONAL REGULATOR"/>
    <property type="match status" value="1"/>
</dbReference>
<dbReference type="Pfam" id="PF14278">
    <property type="entry name" value="TetR_C_8"/>
    <property type="match status" value="1"/>
</dbReference>
<comment type="caution">
    <text evidence="4">The sequence shown here is derived from an EMBL/GenBank/DDBJ whole genome shotgun (WGS) entry which is preliminary data.</text>
</comment>
<organism evidence="4 5">
    <name type="scientific">Paenibacillus plantiphilus</name>
    <dbReference type="NCBI Taxonomy" id="2905650"/>
    <lineage>
        <taxon>Bacteria</taxon>
        <taxon>Bacillati</taxon>
        <taxon>Bacillota</taxon>
        <taxon>Bacilli</taxon>
        <taxon>Bacillales</taxon>
        <taxon>Paenibacillaceae</taxon>
        <taxon>Paenibacillus</taxon>
    </lineage>
</organism>
<feature type="domain" description="HTH tetR-type" evidence="3">
    <location>
        <begin position="10"/>
        <end position="70"/>
    </location>
</feature>
<dbReference type="InterPro" id="IPR050624">
    <property type="entry name" value="HTH-type_Tx_Regulator"/>
</dbReference>
<dbReference type="Gene3D" id="1.10.357.10">
    <property type="entry name" value="Tetracycline Repressor, domain 2"/>
    <property type="match status" value="1"/>
</dbReference>
<evidence type="ECO:0000313" key="4">
    <source>
        <dbReference type="EMBL" id="CAH1214408.1"/>
    </source>
</evidence>
<dbReference type="EMBL" id="CAKMMF010000023">
    <property type="protein sequence ID" value="CAH1214408.1"/>
    <property type="molecule type" value="Genomic_DNA"/>
</dbReference>
<dbReference type="Proteomes" id="UP000838686">
    <property type="component" value="Unassembled WGS sequence"/>
</dbReference>
<dbReference type="SUPFAM" id="SSF46689">
    <property type="entry name" value="Homeodomain-like"/>
    <property type="match status" value="1"/>
</dbReference>
<evidence type="ECO:0000256" key="1">
    <source>
        <dbReference type="ARBA" id="ARBA00023125"/>
    </source>
</evidence>
<keyword evidence="5" id="KW-1185">Reference proteome</keyword>
<reference evidence="4" key="1">
    <citation type="submission" date="2022-01" db="EMBL/GenBank/DDBJ databases">
        <authorList>
            <person name="Criscuolo A."/>
        </authorList>
    </citation>
    <scope>NUCLEOTIDE SEQUENCE</scope>
    <source>
        <strain evidence="4">CIP111893</strain>
    </source>
</reference>
<dbReference type="PANTHER" id="PTHR43479">
    <property type="entry name" value="ACREF/ENVCD OPERON REPRESSOR-RELATED"/>
    <property type="match status" value="1"/>
</dbReference>
<sequence>MNKKTDRRIERTKRDIRFAFMNLITENDAEQITVKEITDYANYNRTTFYAHYSDKSELIEDIIDEAIQGFISKIEPTFHNGEVPIHVKFSSDTSLVVFKYVEDNKLIFSLLFDVNKFPSFQEKLCFSIKELIESDIHFLKQFKDTLDKSLYCYTQSSALVGRLNFWVKQEYAFNAEYMADQMVEYLKLFNRK</sequence>
<evidence type="ECO:0000256" key="2">
    <source>
        <dbReference type="PROSITE-ProRule" id="PRU00335"/>
    </source>
</evidence>
<dbReference type="Pfam" id="PF00440">
    <property type="entry name" value="TetR_N"/>
    <property type="match status" value="1"/>
</dbReference>
<dbReference type="InterPro" id="IPR009057">
    <property type="entry name" value="Homeodomain-like_sf"/>
</dbReference>
<evidence type="ECO:0000313" key="5">
    <source>
        <dbReference type="Proteomes" id="UP000838686"/>
    </source>
</evidence>
<evidence type="ECO:0000259" key="3">
    <source>
        <dbReference type="PROSITE" id="PS50977"/>
    </source>
</evidence>
<dbReference type="InterPro" id="IPR039532">
    <property type="entry name" value="TetR_C_Firmicutes"/>
</dbReference>